<keyword evidence="5" id="KW-0997">Cell inner membrane</keyword>
<evidence type="ECO:0000256" key="3">
    <source>
        <dbReference type="ARBA" id="ARBA00022448"/>
    </source>
</evidence>
<dbReference type="Gene3D" id="3.30.420.380">
    <property type="match status" value="1"/>
</dbReference>
<dbReference type="RefSeq" id="WP_186733095.1">
    <property type="nucleotide sequence ID" value="NZ_JABWRJ020000004.1"/>
</dbReference>
<evidence type="ECO:0000256" key="5">
    <source>
        <dbReference type="ARBA" id="ARBA00022519"/>
    </source>
</evidence>
<evidence type="ECO:0000256" key="2">
    <source>
        <dbReference type="ARBA" id="ARBA00005318"/>
    </source>
</evidence>
<dbReference type="GO" id="GO:0015627">
    <property type="term" value="C:type II protein secretion system complex"/>
    <property type="evidence" value="ECO:0007669"/>
    <property type="project" value="InterPro"/>
</dbReference>
<dbReference type="InterPro" id="IPR007812">
    <property type="entry name" value="T2SS_protein-GspL"/>
</dbReference>
<reference evidence="12" key="1">
    <citation type="journal article" date="2020" name="Microorganisms">
        <title>Reliable Identification of Environmental Pseudomonas Isolates Using the rpoD Gene.</title>
        <authorList>
            <consortium name="The Broad Institute Genome Sequencing Platform"/>
            <person name="Girard L."/>
            <person name="Lood C."/>
            <person name="Rokni-Zadeh H."/>
            <person name="van Noort V."/>
            <person name="Lavigne R."/>
            <person name="De Mot R."/>
        </authorList>
    </citation>
    <scope>NUCLEOTIDE SEQUENCE</scope>
    <source>
        <strain evidence="12">BW13M1</strain>
    </source>
</reference>
<evidence type="ECO:0000256" key="6">
    <source>
        <dbReference type="ARBA" id="ARBA00022692"/>
    </source>
</evidence>
<reference evidence="12" key="2">
    <citation type="submission" date="2020-07" db="EMBL/GenBank/DDBJ databases">
        <authorList>
            <person name="Lood C."/>
            <person name="Girard L."/>
        </authorList>
    </citation>
    <scope>NUCLEOTIDE SEQUENCE</scope>
    <source>
        <strain evidence="12">BW13M1</strain>
    </source>
</reference>
<keyword evidence="8 10" id="KW-1133">Transmembrane helix</keyword>
<dbReference type="Pfam" id="PF12693">
    <property type="entry name" value="GspL_C"/>
    <property type="match status" value="1"/>
</dbReference>
<evidence type="ECO:0000256" key="8">
    <source>
        <dbReference type="ARBA" id="ARBA00022989"/>
    </source>
</evidence>
<evidence type="ECO:0000259" key="11">
    <source>
        <dbReference type="Pfam" id="PF12693"/>
    </source>
</evidence>
<dbReference type="EMBL" id="JABWRJ010000011">
    <property type="protein sequence ID" value="MBC3446199.1"/>
    <property type="molecule type" value="Genomic_DNA"/>
</dbReference>
<keyword evidence="4" id="KW-1003">Cell membrane</keyword>
<dbReference type="AlphaFoldDB" id="A0A923K0B5"/>
<protein>
    <recommendedName>
        <fullName evidence="11">GspL periplasmic domain-containing protein</fullName>
    </recommendedName>
</protein>
<evidence type="ECO:0000313" key="12">
    <source>
        <dbReference type="EMBL" id="MBC3446199.1"/>
    </source>
</evidence>
<keyword evidence="6 10" id="KW-0812">Transmembrane</keyword>
<dbReference type="InterPro" id="IPR043129">
    <property type="entry name" value="ATPase_NBD"/>
</dbReference>
<dbReference type="NCBIfam" id="TIGR01709">
    <property type="entry name" value="typeII_sec_gspL"/>
    <property type="match status" value="1"/>
</dbReference>
<keyword evidence="9 10" id="KW-0472">Membrane</keyword>
<keyword evidence="7" id="KW-0653">Protein transport</keyword>
<evidence type="ECO:0000256" key="1">
    <source>
        <dbReference type="ARBA" id="ARBA00004533"/>
    </source>
</evidence>
<comment type="similarity">
    <text evidence="2">Belongs to the GSP L family.</text>
</comment>
<dbReference type="InterPro" id="IPR025691">
    <property type="entry name" value="GspL_pp_dom"/>
</dbReference>
<accession>A0A923K0B5</accession>
<comment type="caution">
    <text evidence="12">The sequence shown here is derived from an EMBL/GenBank/DDBJ whole genome shotgun (WGS) entry which is preliminary data.</text>
</comment>
<comment type="subcellular location">
    <subcellularLocation>
        <location evidence="1">Cell inner membrane</location>
    </subcellularLocation>
</comment>
<feature type="domain" description="GspL periplasmic" evidence="11">
    <location>
        <begin position="153"/>
        <end position="257"/>
    </location>
</feature>
<keyword evidence="3" id="KW-0813">Transport</keyword>
<dbReference type="GO" id="GO:0005886">
    <property type="term" value="C:plasma membrane"/>
    <property type="evidence" value="ECO:0007669"/>
    <property type="project" value="UniProtKB-SubCell"/>
</dbReference>
<name>A0A923K0B5_9PSED</name>
<feature type="transmembrane region" description="Helical" evidence="10">
    <location>
        <begin position="159"/>
        <end position="181"/>
    </location>
</feature>
<dbReference type="GO" id="GO:0015628">
    <property type="term" value="P:protein secretion by the type II secretion system"/>
    <property type="evidence" value="ECO:0007669"/>
    <property type="project" value="InterPro"/>
</dbReference>
<evidence type="ECO:0000256" key="9">
    <source>
        <dbReference type="ARBA" id="ARBA00023136"/>
    </source>
</evidence>
<evidence type="ECO:0000256" key="4">
    <source>
        <dbReference type="ARBA" id="ARBA00022475"/>
    </source>
</evidence>
<gene>
    <name evidence="12" type="ORF">HU751_10485</name>
</gene>
<proteinExistence type="inferred from homology"/>
<evidence type="ECO:0000256" key="10">
    <source>
        <dbReference type="SAM" id="Phobius"/>
    </source>
</evidence>
<organism evidence="12">
    <name type="scientific">Pseudomonas peradeniyensis</name>
    <dbReference type="NCBI Taxonomy" id="2745488"/>
    <lineage>
        <taxon>Bacteria</taxon>
        <taxon>Pseudomonadati</taxon>
        <taxon>Pseudomonadota</taxon>
        <taxon>Gammaproteobacteria</taxon>
        <taxon>Pseudomonadales</taxon>
        <taxon>Pseudomonadaceae</taxon>
        <taxon>Pseudomonas</taxon>
    </lineage>
</organism>
<evidence type="ECO:0000256" key="7">
    <source>
        <dbReference type="ARBA" id="ARBA00022927"/>
    </source>
</evidence>
<dbReference type="GO" id="GO:0009276">
    <property type="term" value="C:Gram-negative-bacterium-type cell wall"/>
    <property type="evidence" value="ECO:0007669"/>
    <property type="project" value="InterPro"/>
</dbReference>
<dbReference type="SUPFAM" id="SSF53067">
    <property type="entry name" value="Actin-like ATPase domain"/>
    <property type="match status" value="1"/>
</dbReference>
<sequence>MSTVMEVWLAPLAELGEASVLEYRLADRHGQANRGQLLREAKGAPWRLHLHEQDSLALEIAMPPLAGKRLTSAVCCAVQGLVLGDAGQVHVAHGPRRADGQVAVAWLGVTELARLQAWLQLGGIKTTGLHARQDDAPSAADLSGGLAGPAKPMAWGRTLGIWAAATLVWCLGLNLYAAHLAREGEALRTRMVAQVRLAFPQLPVVLNPLQQARQQLQGGQGSAAAGLTALLEGAGQVMPFLAGNVEAMDYQDGQLRITTLPDGGKVPADSAWQADLAARGIDGQASGQDWTLRATNPSGEELAHVD</sequence>